<keyword evidence="3 5" id="KW-1133">Transmembrane helix</keyword>
<accession>A0A8C4V029</accession>
<keyword evidence="6" id="KW-0732">Signal</keyword>
<evidence type="ECO:0000256" key="3">
    <source>
        <dbReference type="ARBA" id="ARBA00022989"/>
    </source>
</evidence>
<dbReference type="AlphaFoldDB" id="A0A8C4V029"/>
<evidence type="ECO:0000313" key="8">
    <source>
        <dbReference type="Proteomes" id="UP000694562"/>
    </source>
</evidence>
<dbReference type="Proteomes" id="UP000694562">
    <property type="component" value="Unplaced"/>
</dbReference>
<dbReference type="Pfam" id="PF10242">
    <property type="entry name" value="L_HMGIC_fpl"/>
    <property type="match status" value="1"/>
</dbReference>
<evidence type="ECO:0000313" key="7">
    <source>
        <dbReference type="Ensembl" id="ENSFTIP00000019998.1"/>
    </source>
</evidence>
<evidence type="ECO:0000256" key="5">
    <source>
        <dbReference type="SAM" id="Phobius"/>
    </source>
</evidence>
<keyword evidence="2 5" id="KW-0812">Transmembrane</keyword>
<dbReference type="Ensembl" id="ENSFTIT00000020829.1">
    <property type="protein sequence ID" value="ENSFTIP00000019998.1"/>
    <property type="gene ID" value="ENSFTIG00000013069.1"/>
</dbReference>
<dbReference type="PANTHER" id="PTHR12489">
    <property type="entry name" value="LIPOMA HMGIC FUSION PARTNER-LIKE PROTEIN"/>
    <property type="match status" value="1"/>
</dbReference>
<evidence type="ECO:0008006" key="9">
    <source>
        <dbReference type="Google" id="ProtNLM"/>
    </source>
</evidence>
<keyword evidence="8" id="KW-1185">Reference proteome</keyword>
<feature type="chain" id="PRO_5034651384" description="Lipoma HMGIC fusion partner-like 2 protein" evidence="6">
    <location>
        <begin position="22"/>
        <end position="196"/>
    </location>
</feature>
<feature type="signal peptide" evidence="6">
    <location>
        <begin position="1"/>
        <end position="21"/>
    </location>
</feature>
<reference evidence="7" key="1">
    <citation type="submission" date="2025-08" db="UniProtKB">
        <authorList>
            <consortium name="Ensembl"/>
        </authorList>
    </citation>
    <scope>IDENTIFICATION</scope>
</reference>
<name>A0A8C4V029_FALTI</name>
<comment type="subcellular location">
    <subcellularLocation>
        <location evidence="1">Membrane</location>
        <topology evidence="1">Multi-pass membrane protein</topology>
    </subcellularLocation>
</comment>
<dbReference type="OMA" id="TITFICA"/>
<feature type="transmembrane region" description="Helical" evidence="5">
    <location>
        <begin position="66"/>
        <end position="90"/>
    </location>
</feature>
<evidence type="ECO:0000256" key="4">
    <source>
        <dbReference type="ARBA" id="ARBA00023136"/>
    </source>
</evidence>
<dbReference type="InterPro" id="IPR019372">
    <property type="entry name" value="LHFPL"/>
</dbReference>
<proteinExistence type="predicted"/>
<reference evidence="7" key="2">
    <citation type="submission" date="2025-09" db="UniProtKB">
        <authorList>
            <consortium name="Ensembl"/>
        </authorList>
    </citation>
    <scope>IDENTIFICATION</scope>
</reference>
<dbReference type="GO" id="GO:0016020">
    <property type="term" value="C:membrane"/>
    <property type="evidence" value="ECO:0007669"/>
    <property type="project" value="UniProtKB-SubCell"/>
</dbReference>
<dbReference type="OrthoDB" id="10048434at2759"/>
<dbReference type="PANTHER" id="PTHR12489:SF19">
    <property type="entry name" value="LHFPL TETRASPAN SUBFAMILY MEMBER 2 PROTEIN"/>
    <property type="match status" value="1"/>
</dbReference>
<keyword evidence="4 5" id="KW-0472">Membrane</keyword>
<sequence>MCHVIVTCRSMLWTLLSIVVASTELIAFMSADWLTGVASESPTCNLPDETLCGPYAENFNEIASGFWQATAIFLALGIMIRCAMAFVSVFTMCVQSIMEKSIFNVCGLLQAIAGLFLMLGLILYPAGWGCQKAISYCGPHASAYKLGDCSLGWAFYTAIGSTITFICAVFSAQAEIATSSDKVQEEIEGENLICFL</sequence>
<evidence type="ECO:0000256" key="6">
    <source>
        <dbReference type="SAM" id="SignalP"/>
    </source>
</evidence>
<feature type="transmembrane region" description="Helical" evidence="5">
    <location>
        <begin position="153"/>
        <end position="172"/>
    </location>
</feature>
<feature type="transmembrane region" description="Helical" evidence="5">
    <location>
        <begin position="12"/>
        <end position="31"/>
    </location>
</feature>
<evidence type="ECO:0000256" key="2">
    <source>
        <dbReference type="ARBA" id="ARBA00022692"/>
    </source>
</evidence>
<protein>
    <recommendedName>
        <fullName evidence="9">Lipoma HMGIC fusion partner-like 2 protein</fullName>
    </recommendedName>
</protein>
<feature type="transmembrane region" description="Helical" evidence="5">
    <location>
        <begin position="102"/>
        <end position="124"/>
    </location>
</feature>
<evidence type="ECO:0000256" key="1">
    <source>
        <dbReference type="ARBA" id="ARBA00004141"/>
    </source>
</evidence>
<organism evidence="7 8">
    <name type="scientific">Falco tinnunculus</name>
    <name type="common">Common kestrel</name>
    <dbReference type="NCBI Taxonomy" id="100819"/>
    <lineage>
        <taxon>Eukaryota</taxon>
        <taxon>Metazoa</taxon>
        <taxon>Chordata</taxon>
        <taxon>Craniata</taxon>
        <taxon>Vertebrata</taxon>
        <taxon>Euteleostomi</taxon>
        <taxon>Archelosauria</taxon>
        <taxon>Archosauria</taxon>
        <taxon>Dinosauria</taxon>
        <taxon>Saurischia</taxon>
        <taxon>Theropoda</taxon>
        <taxon>Coelurosauria</taxon>
        <taxon>Aves</taxon>
        <taxon>Neognathae</taxon>
        <taxon>Neoaves</taxon>
        <taxon>Telluraves</taxon>
        <taxon>Australaves</taxon>
        <taxon>Falconiformes</taxon>
        <taxon>Falconidae</taxon>
        <taxon>Falco</taxon>
    </lineage>
</organism>